<dbReference type="InterPro" id="IPR005814">
    <property type="entry name" value="Aminotrans_3"/>
</dbReference>
<dbReference type="PANTHER" id="PTHR11986">
    <property type="entry name" value="AMINOTRANSFERASE CLASS III"/>
    <property type="match status" value="1"/>
</dbReference>
<evidence type="ECO:0000256" key="2">
    <source>
        <dbReference type="ARBA" id="ARBA00004305"/>
    </source>
</evidence>
<dbReference type="PANTHER" id="PTHR11986:SF18">
    <property type="entry name" value="ORNITHINE AMINOTRANSFERASE, MITOCHONDRIAL"/>
    <property type="match status" value="1"/>
</dbReference>
<dbReference type="PROSITE" id="PS00600">
    <property type="entry name" value="AA_TRANSFER_CLASS_3"/>
    <property type="match status" value="1"/>
</dbReference>
<dbReference type="Proteomes" id="UP000786811">
    <property type="component" value="Unassembled WGS sequence"/>
</dbReference>
<evidence type="ECO:0000256" key="7">
    <source>
        <dbReference type="ARBA" id="ARBA00022576"/>
    </source>
</evidence>
<dbReference type="GO" id="GO:0055129">
    <property type="term" value="P:L-proline biosynthetic process"/>
    <property type="evidence" value="ECO:0007669"/>
    <property type="project" value="UniProtKB-UniPathway"/>
</dbReference>
<comment type="subunit">
    <text evidence="5">Homotetramer.</text>
</comment>
<dbReference type="GO" id="GO:0010121">
    <property type="term" value="P:L-arginine catabolic process to proline via ornithine"/>
    <property type="evidence" value="ECO:0007669"/>
    <property type="project" value="TreeGrafter"/>
</dbReference>
<evidence type="ECO:0000256" key="3">
    <source>
        <dbReference type="ARBA" id="ARBA00004998"/>
    </source>
</evidence>
<organism evidence="11 12">
    <name type="scientific">Cotesia congregata</name>
    <name type="common">Parasitoid wasp</name>
    <name type="synonym">Apanteles congregatus</name>
    <dbReference type="NCBI Taxonomy" id="51543"/>
    <lineage>
        <taxon>Eukaryota</taxon>
        <taxon>Metazoa</taxon>
        <taxon>Ecdysozoa</taxon>
        <taxon>Arthropoda</taxon>
        <taxon>Hexapoda</taxon>
        <taxon>Insecta</taxon>
        <taxon>Pterygota</taxon>
        <taxon>Neoptera</taxon>
        <taxon>Endopterygota</taxon>
        <taxon>Hymenoptera</taxon>
        <taxon>Apocrita</taxon>
        <taxon>Ichneumonoidea</taxon>
        <taxon>Braconidae</taxon>
        <taxon>Microgastrinae</taxon>
        <taxon>Cotesia</taxon>
    </lineage>
</organism>
<dbReference type="GO" id="GO:0019544">
    <property type="term" value="P:L-arginine catabolic process to L-glutamate"/>
    <property type="evidence" value="ECO:0007669"/>
    <property type="project" value="TreeGrafter"/>
</dbReference>
<evidence type="ECO:0000256" key="5">
    <source>
        <dbReference type="ARBA" id="ARBA00011881"/>
    </source>
</evidence>
<dbReference type="FunFam" id="3.40.640.10:FF:000011">
    <property type="entry name" value="Ornithine aminotransferase"/>
    <property type="match status" value="2"/>
</dbReference>
<dbReference type="AlphaFoldDB" id="A0A8J2HBB8"/>
<keyword evidence="8" id="KW-0808">Transferase</keyword>
<dbReference type="UniPathway" id="UPA00098">
    <property type="reaction ID" value="UER00358"/>
</dbReference>
<sequence length="768" mass="85811">MKPIVAAFQSGLRYGNNLKIVQLNFKRSITSQQVFDREDKYGAHNYHPLPVALCRGEGVFMWDMEGKRYYDFLSAYSAVNQGHCHPRIYKAMVEQACKLARKWAYKVKKIPDNSAKIIFAENNFWGRTLSAVSSSTDPTCYSGFGPFMSGFEIVPYDDLISLEKKLKDPHVCAFMVEPIQGEAGVVVPKDGYLKSVRELCTKYNVLWIADEVQTGLGRTGKRLAVDHENVKPDILILGKALSGGVYPVAGVLANDPVMLSIQPGEHGSTYGGNPLGCRIALEAVKVLEEEKLAENAQKLGVILREELNKLPKDIVTLVRGKGLLNAIVIDKKFDAMDICLKFKEHGLLAKPTHGHIIRLAPPLVITERQIHECCEIMSKSLKRCIISGSRDAKQVNRFISTAQQEIIKRDEQFAGPHFKPLPVVLAKGEGAFLWDIDNKRYYDFLAGFSTCNQGHCHPRLVKVMRDQCGKLHHVSRAFFTELHGELGEYLTRLFGFDKFIPMNTGVEAGDLSIKLARRWGYRVKKIPKDKATVLFAKNNFWGRSIAAASASTEPLCFTDFGPFVPNFEKIPYDDLTALEEALKSNPNVCAFMMEPIQGEAGVKIPKDGYLKGVRDLCTKYNVLWIADEVQTGLGRTGHRLAVDYENQKPDILVLGGPLACAVALEAVKILEEEKLAENAARLGKIVKEELEKIPKDIASEFRGRGLLCGIHINNEFANGWDVCLRLRDNGVLSRPAHGQFLRISPPLVIKEDQLREGLEIIKNTLLNY</sequence>
<proteinExistence type="inferred from homology"/>
<dbReference type="NCBIfam" id="TIGR01885">
    <property type="entry name" value="Orn_aminotrans"/>
    <property type="match status" value="2"/>
</dbReference>
<dbReference type="GO" id="GO:0004587">
    <property type="term" value="F:ornithine aminotransferase activity"/>
    <property type="evidence" value="ECO:0007669"/>
    <property type="project" value="UniProtKB-EC"/>
</dbReference>
<dbReference type="FunFam" id="3.90.1150.10:FF:000152">
    <property type="entry name" value="Ornithine aminotransferase"/>
    <property type="match status" value="2"/>
</dbReference>
<evidence type="ECO:0000256" key="9">
    <source>
        <dbReference type="ARBA" id="ARBA00022898"/>
    </source>
</evidence>
<comment type="cofactor">
    <cofactor evidence="1">
        <name>pyridoxal 5'-phosphate</name>
        <dbReference type="ChEBI" id="CHEBI:597326"/>
    </cofactor>
</comment>
<dbReference type="OrthoDB" id="425114at2759"/>
<evidence type="ECO:0000256" key="6">
    <source>
        <dbReference type="ARBA" id="ARBA00012924"/>
    </source>
</evidence>
<dbReference type="GO" id="GO:0042802">
    <property type="term" value="F:identical protein binding"/>
    <property type="evidence" value="ECO:0007669"/>
    <property type="project" value="TreeGrafter"/>
</dbReference>
<protein>
    <recommendedName>
        <fullName evidence="6">ornithine aminotransferase</fullName>
        <ecNumber evidence="6">2.6.1.13</ecNumber>
    </recommendedName>
    <alternativeName>
        <fullName evidence="10">Ornithine--oxo-acid aminotransferase</fullName>
    </alternativeName>
</protein>
<dbReference type="Gene3D" id="3.90.1150.10">
    <property type="entry name" value="Aspartate Aminotransferase, domain 1"/>
    <property type="match status" value="2"/>
</dbReference>
<name>A0A8J2HBB8_COTCN</name>
<dbReference type="Gene3D" id="3.40.640.10">
    <property type="entry name" value="Type I PLP-dependent aspartate aminotransferase-like (Major domain)"/>
    <property type="match status" value="2"/>
</dbReference>
<comment type="pathway">
    <text evidence="3">Amino-acid biosynthesis; L-proline biosynthesis; L-glutamate 5-semialdehyde from L-ornithine: step 1/1.</text>
</comment>
<dbReference type="InterPro" id="IPR010164">
    <property type="entry name" value="Orn_aminotrans"/>
</dbReference>
<evidence type="ECO:0000313" key="12">
    <source>
        <dbReference type="Proteomes" id="UP000786811"/>
    </source>
</evidence>
<dbReference type="Pfam" id="PF00202">
    <property type="entry name" value="Aminotran_3"/>
    <property type="match status" value="2"/>
</dbReference>
<keyword evidence="9" id="KW-0663">Pyridoxal phosphate</keyword>
<dbReference type="InterPro" id="IPR049704">
    <property type="entry name" value="Aminotrans_3_PPA_site"/>
</dbReference>
<evidence type="ECO:0000256" key="1">
    <source>
        <dbReference type="ARBA" id="ARBA00001933"/>
    </source>
</evidence>
<accession>A0A8J2HBB8</accession>
<comment type="subcellular location">
    <subcellularLocation>
        <location evidence="2">Mitochondrion matrix</location>
    </subcellularLocation>
</comment>
<dbReference type="InterPro" id="IPR050103">
    <property type="entry name" value="Class-III_PLP-dep_AT"/>
</dbReference>
<keyword evidence="7" id="KW-0032">Aminotransferase</keyword>
<dbReference type="CDD" id="cd00610">
    <property type="entry name" value="OAT_like"/>
    <property type="match status" value="2"/>
</dbReference>
<evidence type="ECO:0000313" key="11">
    <source>
        <dbReference type="EMBL" id="CAG5088272.1"/>
    </source>
</evidence>
<dbReference type="GO" id="GO:0030170">
    <property type="term" value="F:pyridoxal phosphate binding"/>
    <property type="evidence" value="ECO:0007669"/>
    <property type="project" value="InterPro"/>
</dbReference>
<evidence type="ECO:0000256" key="10">
    <source>
        <dbReference type="ARBA" id="ARBA00030587"/>
    </source>
</evidence>
<comment type="caution">
    <text evidence="11">The sequence shown here is derived from an EMBL/GenBank/DDBJ whole genome shotgun (WGS) entry which is preliminary data.</text>
</comment>
<dbReference type="EC" id="2.6.1.13" evidence="6"/>
<comment type="similarity">
    <text evidence="4">Belongs to the class-III pyridoxal-phosphate-dependent aminotransferase family.</text>
</comment>
<dbReference type="InterPro" id="IPR015422">
    <property type="entry name" value="PyrdxlP-dep_Trfase_small"/>
</dbReference>
<dbReference type="SUPFAM" id="SSF53383">
    <property type="entry name" value="PLP-dependent transferases"/>
    <property type="match status" value="2"/>
</dbReference>
<dbReference type="InterPro" id="IPR015424">
    <property type="entry name" value="PyrdxlP-dep_Trfase"/>
</dbReference>
<keyword evidence="12" id="KW-1185">Reference proteome</keyword>
<gene>
    <name evidence="11" type="ORF">HICCMSTLAB_LOCUS4783</name>
</gene>
<dbReference type="GO" id="GO:0005759">
    <property type="term" value="C:mitochondrial matrix"/>
    <property type="evidence" value="ECO:0007669"/>
    <property type="project" value="UniProtKB-SubCell"/>
</dbReference>
<evidence type="ECO:0000256" key="8">
    <source>
        <dbReference type="ARBA" id="ARBA00022679"/>
    </source>
</evidence>
<reference evidence="11" key="1">
    <citation type="submission" date="2021-04" db="EMBL/GenBank/DDBJ databases">
        <authorList>
            <person name="Chebbi M.A.C M."/>
        </authorList>
    </citation>
    <scope>NUCLEOTIDE SEQUENCE</scope>
</reference>
<dbReference type="InterPro" id="IPR015421">
    <property type="entry name" value="PyrdxlP-dep_Trfase_major"/>
</dbReference>
<dbReference type="EMBL" id="CAJNRD030001119">
    <property type="protein sequence ID" value="CAG5088272.1"/>
    <property type="molecule type" value="Genomic_DNA"/>
</dbReference>
<evidence type="ECO:0000256" key="4">
    <source>
        <dbReference type="ARBA" id="ARBA00008954"/>
    </source>
</evidence>